<dbReference type="Proteomes" id="UP000297540">
    <property type="component" value="Unassembled WGS sequence"/>
</dbReference>
<reference evidence="1 2" key="1">
    <citation type="journal article" date="2017" name="Int. J. Syst. Evol. Microbiol.">
        <title>Mucilaginibacterpsychrotolerans sp. nov., isolated from peatlands.</title>
        <authorList>
            <person name="Deng Y."/>
            <person name="Shen L."/>
            <person name="Xu B."/>
            <person name="Liu Y."/>
            <person name="Gu Z."/>
            <person name="Liu H."/>
            <person name="Zhou Y."/>
        </authorList>
    </citation>
    <scope>NUCLEOTIDE SEQUENCE [LARGE SCALE GENOMIC DNA]</scope>
    <source>
        <strain evidence="1 2">NH7-4</strain>
    </source>
</reference>
<dbReference type="RefSeq" id="WP_133231312.1">
    <property type="nucleotide sequence ID" value="NZ_SOZE01000011.1"/>
</dbReference>
<sequence length="132" mass="14146">MAFKIDLGANEFAVRSGAKFIFDPNDTKVTMNLVSPAVVTVSVTMNFTLENPGSNLKTTPGEIKFDSGVFNTTSPGTFNKASNASALILSTVTDSDQVFIESEQNDFKLLTLADKGRQGSQNAKLADEDSML</sequence>
<organism evidence="1 2">
    <name type="scientific">Mucilaginibacter psychrotolerans</name>
    <dbReference type="NCBI Taxonomy" id="1524096"/>
    <lineage>
        <taxon>Bacteria</taxon>
        <taxon>Pseudomonadati</taxon>
        <taxon>Bacteroidota</taxon>
        <taxon>Sphingobacteriia</taxon>
        <taxon>Sphingobacteriales</taxon>
        <taxon>Sphingobacteriaceae</taxon>
        <taxon>Mucilaginibacter</taxon>
    </lineage>
</organism>
<evidence type="ECO:0000313" key="1">
    <source>
        <dbReference type="EMBL" id="TFF37262.1"/>
    </source>
</evidence>
<protein>
    <submittedName>
        <fullName evidence="1">Uncharacterized protein</fullName>
    </submittedName>
</protein>
<accession>A0A4Y8SEC1</accession>
<gene>
    <name evidence="1" type="ORF">E2R66_12560</name>
</gene>
<name>A0A4Y8SEC1_9SPHI</name>
<dbReference type="EMBL" id="SOZE01000011">
    <property type="protein sequence ID" value="TFF37262.1"/>
    <property type="molecule type" value="Genomic_DNA"/>
</dbReference>
<keyword evidence="2" id="KW-1185">Reference proteome</keyword>
<proteinExistence type="predicted"/>
<dbReference type="AlphaFoldDB" id="A0A4Y8SEC1"/>
<comment type="caution">
    <text evidence="1">The sequence shown here is derived from an EMBL/GenBank/DDBJ whole genome shotgun (WGS) entry which is preliminary data.</text>
</comment>
<evidence type="ECO:0000313" key="2">
    <source>
        <dbReference type="Proteomes" id="UP000297540"/>
    </source>
</evidence>